<proteinExistence type="predicted"/>
<keyword evidence="2" id="KW-1185">Reference proteome</keyword>
<sequence length="40" mass="4563">MPFLIQMPLFSEAAELHALLPRREKGWDEGLKMIVSVDHG</sequence>
<accession>A0A0S7BE09</accession>
<gene>
    <name evidence="1" type="ORF">LARV_00802</name>
</gene>
<evidence type="ECO:0000313" key="2">
    <source>
        <dbReference type="Proteomes" id="UP000055060"/>
    </source>
</evidence>
<evidence type="ECO:0000313" key="1">
    <source>
        <dbReference type="EMBL" id="GAP13060.1"/>
    </source>
</evidence>
<dbReference type="AlphaFoldDB" id="A0A0S7BE09"/>
<dbReference type="Proteomes" id="UP000055060">
    <property type="component" value="Unassembled WGS sequence"/>
</dbReference>
<reference evidence="1" key="1">
    <citation type="submission" date="2015-07" db="EMBL/GenBank/DDBJ databases">
        <title>Draft Genome Sequences of Anaerolinea thermolimosa IMO-1, Bellilinea caldifistulae GOMI-1, Leptolinea tardivitalis YMTK-2, Levilinea saccharolytica KIBI-1,Longilinea arvoryzae KOME-1, Previously Described as Members of the Anaerolineaceae (Chloroflexi).</title>
        <authorList>
            <person name="Sekiguchi Y."/>
            <person name="Ohashi A."/>
            <person name="Matsuura N."/>
            <person name="Tourlousse M.D."/>
        </authorList>
    </citation>
    <scope>NUCLEOTIDE SEQUENCE [LARGE SCALE GENOMIC DNA]</scope>
    <source>
        <strain evidence="1">KOME-1</strain>
    </source>
</reference>
<name>A0A0S7BE09_9CHLR</name>
<protein>
    <submittedName>
        <fullName evidence="1">Uncharacterized protein</fullName>
    </submittedName>
</protein>
<dbReference type="EMBL" id="DF967972">
    <property type="protein sequence ID" value="GAP13060.1"/>
    <property type="molecule type" value="Genomic_DNA"/>
</dbReference>
<organism evidence="1">
    <name type="scientific">Longilinea arvoryzae</name>
    <dbReference type="NCBI Taxonomy" id="360412"/>
    <lineage>
        <taxon>Bacteria</taxon>
        <taxon>Bacillati</taxon>
        <taxon>Chloroflexota</taxon>
        <taxon>Anaerolineae</taxon>
        <taxon>Anaerolineales</taxon>
        <taxon>Anaerolineaceae</taxon>
        <taxon>Longilinea</taxon>
    </lineage>
</organism>